<dbReference type="SMART" id="SM00245">
    <property type="entry name" value="TSPc"/>
    <property type="match status" value="1"/>
</dbReference>
<dbReference type="InterPro" id="IPR029045">
    <property type="entry name" value="ClpP/crotonase-like_dom_sf"/>
</dbReference>
<gene>
    <name evidence="2" type="ORF">N7U62_09915</name>
</gene>
<feature type="domain" description="Tail specific protease" evidence="1">
    <location>
        <begin position="115"/>
        <end position="315"/>
    </location>
</feature>
<dbReference type="Gene3D" id="3.90.226.10">
    <property type="entry name" value="2-enoyl-CoA Hydratase, Chain A, domain 1"/>
    <property type="match status" value="1"/>
</dbReference>
<dbReference type="InterPro" id="IPR005151">
    <property type="entry name" value="Tail-specific_protease"/>
</dbReference>
<dbReference type="Pfam" id="PF03572">
    <property type="entry name" value="Peptidase_S41"/>
    <property type="match status" value="1"/>
</dbReference>
<protein>
    <submittedName>
        <fullName evidence="2">S41 family peptidase</fullName>
    </submittedName>
</protein>
<dbReference type="RefSeq" id="WP_264137807.1">
    <property type="nucleotide sequence ID" value="NZ_JAOYOD010000001.1"/>
</dbReference>
<dbReference type="PANTHER" id="PTHR11261">
    <property type="entry name" value="INTERPHOTORECEPTOR RETINOID-BINDING PROTEIN"/>
    <property type="match status" value="1"/>
</dbReference>
<dbReference type="InterPro" id="IPR028204">
    <property type="entry name" value="Tricorn_C1"/>
</dbReference>
<proteinExistence type="predicted"/>
<dbReference type="Pfam" id="PF14684">
    <property type="entry name" value="Tricorn_C1"/>
    <property type="match status" value="1"/>
</dbReference>
<dbReference type="PROSITE" id="PS51257">
    <property type="entry name" value="PROKAR_LIPOPROTEIN"/>
    <property type="match status" value="1"/>
</dbReference>
<dbReference type="EMBL" id="JAOYOD010000001">
    <property type="protein sequence ID" value="MCV9386979.1"/>
    <property type="molecule type" value="Genomic_DNA"/>
</dbReference>
<evidence type="ECO:0000313" key="3">
    <source>
        <dbReference type="Proteomes" id="UP001300692"/>
    </source>
</evidence>
<dbReference type="SUPFAM" id="SSF52096">
    <property type="entry name" value="ClpP/crotonase"/>
    <property type="match status" value="1"/>
</dbReference>
<sequence>MKKYKYAILFFAFLTIVSCKKVIFEPEPENNPEAIFENLWTTFNTDYAPFEERGVDWNQQYDIYRPQVNASTTDEELIIIIKNMLRSLDDGHVSFTTPNADVYYSNYIIDQRIDDELFDLELIKSNYLQNDYQQSENNLNTYGWLGTIGYWHIGAIGLNMFDINSILDFFSIADGLIVDLRHSKGGNFTYAFSEFGRFTKEDRLVFKSKTKNGPGPNDYTDLYDWYISPAGSYFNKPIVLITDRYTISASERTAMAFKSLPNVTTVGDTTNGAIATKIGKELANGWFYSIVTQKTYYKDGNTFEGVGIPPDIFIKNTTAEMAAGQDKTLEEALAQF</sequence>
<accession>A0ABT3CTY0</accession>
<organism evidence="2 3">
    <name type="scientific">Reichenbachiella ulvae</name>
    <dbReference type="NCBI Taxonomy" id="2980104"/>
    <lineage>
        <taxon>Bacteria</taxon>
        <taxon>Pseudomonadati</taxon>
        <taxon>Bacteroidota</taxon>
        <taxon>Cytophagia</taxon>
        <taxon>Cytophagales</taxon>
        <taxon>Reichenbachiellaceae</taxon>
        <taxon>Reichenbachiella</taxon>
    </lineage>
</organism>
<evidence type="ECO:0000259" key="1">
    <source>
        <dbReference type="SMART" id="SM00245"/>
    </source>
</evidence>
<name>A0ABT3CTY0_9BACT</name>
<evidence type="ECO:0000313" key="2">
    <source>
        <dbReference type="EMBL" id="MCV9386979.1"/>
    </source>
</evidence>
<dbReference type="CDD" id="cd07563">
    <property type="entry name" value="Peptidase_S41_IRBP"/>
    <property type="match status" value="1"/>
</dbReference>
<dbReference type="Proteomes" id="UP001300692">
    <property type="component" value="Unassembled WGS sequence"/>
</dbReference>
<comment type="caution">
    <text evidence="2">The sequence shown here is derived from an EMBL/GenBank/DDBJ whole genome shotgun (WGS) entry which is preliminary data.</text>
</comment>
<dbReference type="Gene3D" id="3.30.750.44">
    <property type="match status" value="1"/>
</dbReference>
<reference evidence="2 3" key="1">
    <citation type="submission" date="2022-10" db="EMBL/GenBank/DDBJ databases">
        <title>Comparative genomics and taxonomic characterization of three novel marine species of genus Reichenbachiella exhibiting antioxidant and polysaccharide degradation activities.</title>
        <authorList>
            <person name="Muhammad N."/>
            <person name="Lee Y.-J."/>
            <person name="Ko J."/>
            <person name="Kim S.-G."/>
        </authorList>
    </citation>
    <scope>NUCLEOTIDE SEQUENCE [LARGE SCALE GENOMIC DNA]</scope>
    <source>
        <strain evidence="2 3">ABR2-5</strain>
    </source>
</reference>
<dbReference type="PANTHER" id="PTHR11261:SF3">
    <property type="entry name" value="RETINOL-BINDING PROTEIN 3"/>
    <property type="match status" value="1"/>
</dbReference>
<keyword evidence="3" id="KW-1185">Reference proteome</keyword>